<dbReference type="AlphaFoldDB" id="A0A0A9XC39"/>
<dbReference type="EMBL" id="GDHC01009215">
    <property type="protein sequence ID" value="JAQ09414.1"/>
    <property type="molecule type" value="Transcribed_RNA"/>
</dbReference>
<organism evidence="2">
    <name type="scientific">Lygus hesperus</name>
    <name type="common">Western plant bug</name>
    <dbReference type="NCBI Taxonomy" id="30085"/>
    <lineage>
        <taxon>Eukaryota</taxon>
        <taxon>Metazoa</taxon>
        <taxon>Ecdysozoa</taxon>
        <taxon>Arthropoda</taxon>
        <taxon>Hexapoda</taxon>
        <taxon>Insecta</taxon>
        <taxon>Pterygota</taxon>
        <taxon>Neoptera</taxon>
        <taxon>Paraneoptera</taxon>
        <taxon>Hemiptera</taxon>
        <taxon>Heteroptera</taxon>
        <taxon>Panheteroptera</taxon>
        <taxon>Cimicomorpha</taxon>
        <taxon>Miridae</taxon>
        <taxon>Mirini</taxon>
        <taxon>Lygus</taxon>
    </lineage>
</organism>
<dbReference type="EMBL" id="GBHO01026403">
    <property type="protein sequence ID" value="JAG17201.1"/>
    <property type="molecule type" value="Transcribed_RNA"/>
</dbReference>
<evidence type="ECO:0000256" key="1">
    <source>
        <dbReference type="SAM" id="MobiDB-lite"/>
    </source>
</evidence>
<gene>
    <name evidence="2" type="ORF">CM83_86015</name>
    <name evidence="3" type="ORF">g.75690</name>
</gene>
<reference evidence="2" key="1">
    <citation type="journal article" date="2014" name="PLoS ONE">
        <title>Transcriptome-Based Identification of ABC Transporters in the Western Tarnished Plant Bug Lygus hesperus.</title>
        <authorList>
            <person name="Hull J.J."/>
            <person name="Chaney K."/>
            <person name="Geib S.M."/>
            <person name="Fabrick J.A."/>
            <person name="Brent C.S."/>
            <person name="Walsh D."/>
            <person name="Lavine L.C."/>
        </authorList>
    </citation>
    <scope>NUCLEOTIDE SEQUENCE</scope>
</reference>
<reference evidence="3" key="3">
    <citation type="journal article" date="2016" name="Gigascience">
        <title>De novo construction of an expanded transcriptome assembly for the western tarnished plant bug, Lygus hesperus.</title>
        <authorList>
            <person name="Tassone E.E."/>
            <person name="Geib S.M."/>
            <person name="Hall B."/>
            <person name="Fabrick J.A."/>
            <person name="Brent C.S."/>
            <person name="Hull J.J."/>
        </authorList>
    </citation>
    <scope>NUCLEOTIDE SEQUENCE</scope>
</reference>
<reference evidence="2" key="2">
    <citation type="submission" date="2014-07" db="EMBL/GenBank/DDBJ databases">
        <authorList>
            <person name="Hull J."/>
        </authorList>
    </citation>
    <scope>NUCLEOTIDE SEQUENCE</scope>
</reference>
<name>A0A0A9XC39_LYGHE</name>
<accession>A0A0A9XC39</accession>
<protein>
    <submittedName>
        <fullName evidence="2">Uncharacterized protein</fullName>
    </submittedName>
</protein>
<feature type="region of interest" description="Disordered" evidence="1">
    <location>
        <begin position="54"/>
        <end position="111"/>
    </location>
</feature>
<evidence type="ECO:0000313" key="2">
    <source>
        <dbReference type="EMBL" id="JAG17201.1"/>
    </source>
</evidence>
<feature type="compositionally biased region" description="Low complexity" evidence="1">
    <location>
        <begin position="69"/>
        <end position="83"/>
    </location>
</feature>
<evidence type="ECO:0000313" key="3">
    <source>
        <dbReference type="EMBL" id="JAQ09414.1"/>
    </source>
</evidence>
<proteinExistence type="predicted"/>
<sequence length="214" mass="24195">MRRYLYYSEPVKSKMIATPNTSIDSLLPHLPSTQSIDLSAAAATEDAYAFPSGLPHDRSSLTSSTSAMPLSANNQSLQLSSPNRINPASPTSRRDYNPYAATTPTQPNEPKEVIWKRKIKIDTIVQVAKDHVFMLDDKNLREQDLYQLEIQGDYRSLASNETPAPGPLLCPSTGLTGLPDRCSIDNDEYIRDRFFLRELYETLRDEFINLRIER</sequence>